<dbReference type="InterPro" id="IPR020846">
    <property type="entry name" value="MFS_dom"/>
</dbReference>
<feature type="transmembrane region" description="Helical" evidence="2">
    <location>
        <begin position="96"/>
        <end position="117"/>
    </location>
</feature>
<feature type="transmembrane region" description="Helical" evidence="2">
    <location>
        <begin position="152"/>
        <end position="173"/>
    </location>
</feature>
<sequence>MENENLPKIVEQPATITSRFTIQRVKDNAELPYQLLRIPLPLENDEKSSCSNKSTTSARFIASISGRSWTRSKEDLEVDDTVTCCFGYKIRFTIMLISTLCLSSILSNILTFNFTFICMAGEKPNNFENLTREEYEAFGYRPDLDYDSIERSILFCAVAIGALIAVFPTTILLNKYGSRFVFGSLGLTSAIATLLIPTAANTHFYAMIAARVIQGMAFSACLPVMGMITSHWSTIKQTGIFIAILSSFLQIAPIFTMPISGELCTSVGWESVYYLHAIIGFILFTKFMLYHRNKPHRHPMVRNPELIKVMVGKETIFTTSKPGTKTSKKVPYVAMYKDPAIWAILIASFGNFMGTQLSLQFMPTYINKVLGFHIVQTGMASAISPVIMFGIKICAGQSSDRIKFISDTTKLRIYNTFALGGMSVLFITLAFCDPNNQGTLCLCLLIASTCILGFNSGGFFKSSQMVSRQHSHFTMANISFVNCVCMLLTPLLNEIIAPENAIEDWKIILCIHGSILLVTNFIFCIFCSSEPAKWTQTIYFSANTIASEPAPIPAIVEVQH</sequence>
<evidence type="ECO:0000313" key="5">
    <source>
        <dbReference type="WBParaSite" id="PDA_v2.g20436.t1"/>
    </source>
</evidence>
<evidence type="ECO:0000256" key="1">
    <source>
        <dbReference type="ARBA" id="ARBA00004141"/>
    </source>
</evidence>
<dbReference type="GO" id="GO:0016020">
    <property type="term" value="C:membrane"/>
    <property type="evidence" value="ECO:0007669"/>
    <property type="project" value="UniProtKB-SubCell"/>
</dbReference>
<evidence type="ECO:0000259" key="3">
    <source>
        <dbReference type="PROSITE" id="PS50850"/>
    </source>
</evidence>
<dbReference type="InterPro" id="IPR036259">
    <property type="entry name" value="MFS_trans_sf"/>
</dbReference>
<keyword evidence="2" id="KW-1133">Transmembrane helix</keyword>
<feature type="transmembrane region" description="Helical" evidence="2">
    <location>
        <begin position="180"/>
        <end position="198"/>
    </location>
</feature>
<feature type="transmembrane region" description="Helical" evidence="2">
    <location>
        <begin position="437"/>
        <end position="460"/>
    </location>
</feature>
<dbReference type="Proteomes" id="UP000887578">
    <property type="component" value="Unplaced"/>
</dbReference>
<comment type="subcellular location">
    <subcellularLocation>
        <location evidence="1">Membrane</location>
        <topology evidence="1">Multi-pass membrane protein</topology>
    </subcellularLocation>
</comment>
<evidence type="ECO:0000313" key="4">
    <source>
        <dbReference type="Proteomes" id="UP000887578"/>
    </source>
</evidence>
<dbReference type="WBParaSite" id="PDA_v2.g20436.t1">
    <property type="protein sequence ID" value="PDA_v2.g20436.t1"/>
    <property type="gene ID" value="PDA_v2.g20436"/>
</dbReference>
<feature type="transmembrane region" description="Helical" evidence="2">
    <location>
        <begin position="505"/>
        <end position="526"/>
    </location>
</feature>
<feature type="transmembrane region" description="Helical" evidence="2">
    <location>
        <begin position="472"/>
        <end position="493"/>
    </location>
</feature>
<dbReference type="PROSITE" id="PS50850">
    <property type="entry name" value="MFS"/>
    <property type="match status" value="1"/>
</dbReference>
<feature type="transmembrane region" description="Helical" evidence="2">
    <location>
        <begin position="339"/>
        <end position="359"/>
    </location>
</feature>
<feature type="domain" description="Major facilitator superfamily (MFS) profile" evidence="3">
    <location>
        <begin position="99"/>
        <end position="532"/>
    </location>
</feature>
<reference evidence="5" key="1">
    <citation type="submission" date="2022-11" db="UniProtKB">
        <authorList>
            <consortium name="WormBaseParasite"/>
        </authorList>
    </citation>
    <scope>IDENTIFICATION</scope>
</reference>
<dbReference type="Pfam" id="PF07690">
    <property type="entry name" value="MFS_1"/>
    <property type="match status" value="1"/>
</dbReference>
<feature type="transmembrane region" description="Helical" evidence="2">
    <location>
        <begin position="271"/>
        <end position="290"/>
    </location>
</feature>
<keyword evidence="2" id="KW-0472">Membrane</keyword>
<evidence type="ECO:0000256" key="2">
    <source>
        <dbReference type="SAM" id="Phobius"/>
    </source>
</evidence>
<dbReference type="GO" id="GO:0022857">
    <property type="term" value="F:transmembrane transporter activity"/>
    <property type="evidence" value="ECO:0007669"/>
    <property type="project" value="InterPro"/>
</dbReference>
<proteinExistence type="predicted"/>
<feature type="transmembrane region" description="Helical" evidence="2">
    <location>
        <begin position="412"/>
        <end position="431"/>
    </location>
</feature>
<dbReference type="InterPro" id="IPR011701">
    <property type="entry name" value="MFS"/>
</dbReference>
<name>A0A914PQN8_9BILA</name>
<dbReference type="AlphaFoldDB" id="A0A914PQN8"/>
<keyword evidence="4" id="KW-1185">Reference proteome</keyword>
<feature type="transmembrane region" description="Helical" evidence="2">
    <location>
        <begin position="240"/>
        <end position="259"/>
    </location>
</feature>
<dbReference type="PANTHER" id="PTHR45757">
    <property type="entry name" value="PROTEIN CBG23364-RELATED"/>
    <property type="match status" value="1"/>
</dbReference>
<dbReference type="Gene3D" id="1.20.1250.20">
    <property type="entry name" value="MFS general substrate transporter like domains"/>
    <property type="match status" value="2"/>
</dbReference>
<organism evidence="4 5">
    <name type="scientific">Panagrolaimus davidi</name>
    <dbReference type="NCBI Taxonomy" id="227884"/>
    <lineage>
        <taxon>Eukaryota</taxon>
        <taxon>Metazoa</taxon>
        <taxon>Ecdysozoa</taxon>
        <taxon>Nematoda</taxon>
        <taxon>Chromadorea</taxon>
        <taxon>Rhabditida</taxon>
        <taxon>Tylenchina</taxon>
        <taxon>Panagrolaimomorpha</taxon>
        <taxon>Panagrolaimoidea</taxon>
        <taxon>Panagrolaimidae</taxon>
        <taxon>Panagrolaimus</taxon>
    </lineage>
</organism>
<keyword evidence="2" id="KW-0812">Transmembrane</keyword>
<protein>
    <submittedName>
        <fullName evidence="5">Major facilitator superfamily (MFS) profile domain-containing protein</fullName>
    </submittedName>
</protein>
<dbReference type="SUPFAM" id="SSF103473">
    <property type="entry name" value="MFS general substrate transporter"/>
    <property type="match status" value="1"/>
</dbReference>
<feature type="transmembrane region" description="Helical" evidence="2">
    <location>
        <begin position="371"/>
        <end position="391"/>
    </location>
</feature>
<feature type="transmembrane region" description="Helical" evidence="2">
    <location>
        <begin position="204"/>
        <end position="228"/>
    </location>
</feature>
<accession>A0A914PQN8</accession>